<feature type="domain" description="Helicase ATP-binding" evidence="2">
    <location>
        <begin position="304"/>
        <end position="466"/>
    </location>
</feature>
<dbReference type="InterPro" id="IPR010995">
    <property type="entry name" value="DNA_repair_Rad51/TF_NusA_a-hlx"/>
</dbReference>
<dbReference type="InterPro" id="IPR027417">
    <property type="entry name" value="P-loop_NTPase"/>
</dbReference>
<dbReference type="InterPro" id="IPR014001">
    <property type="entry name" value="Helicase_ATP-bd"/>
</dbReference>
<dbReference type="PROSITE" id="PS51194">
    <property type="entry name" value="HELICASE_CTER"/>
    <property type="match status" value="1"/>
</dbReference>
<keyword evidence="5" id="KW-1185">Reference proteome</keyword>
<dbReference type="InterPro" id="IPR038718">
    <property type="entry name" value="SNF2-like_sf"/>
</dbReference>
<evidence type="ECO:0000313" key="5">
    <source>
        <dbReference type="Proteomes" id="UP001595823"/>
    </source>
</evidence>
<name>A0ABV8U3X1_9ACTN</name>
<dbReference type="CDD" id="cd18793">
    <property type="entry name" value="SF2_C_SNF"/>
    <property type="match status" value="1"/>
</dbReference>
<comment type="caution">
    <text evidence="4">The sequence shown here is derived from an EMBL/GenBank/DDBJ whole genome shotgun (WGS) entry which is preliminary data.</text>
</comment>
<dbReference type="PANTHER" id="PTHR10799">
    <property type="entry name" value="SNF2/RAD54 HELICASE FAMILY"/>
    <property type="match status" value="1"/>
</dbReference>
<dbReference type="EMBL" id="JBHSDK010000028">
    <property type="protein sequence ID" value="MFC4337373.1"/>
    <property type="molecule type" value="Genomic_DNA"/>
</dbReference>
<dbReference type="Gene3D" id="3.40.50.10810">
    <property type="entry name" value="Tandem AAA-ATPase domain"/>
    <property type="match status" value="1"/>
</dbReference>
<evidence type="ECO:0000256" key="1">
    <source>
        <dbReference type="ARBA" id="ARBA00022801"/>
    </source>
</evidence>
<dbReference type="Gene3D" id="1.10.150.20">
    <property type="entry name" value="5' to 3' exonuclease, C-terminal subdomain"/>
    <property type="match status" value="1"/>
</dbReference>
<dbReference type="SMART" id="SM00487">
    <property type="entry name" value="DEXDc"/>
    <property type="match status" value="1"/>
</dbReference>
<sequence>MTSPSRPPTDKTKFGSHSKCLLAAVQVLLRRLSNVVEAPDGLRETARRQAGLLQKSTLSEALNDTPVAELRRFRKGLRLGKLEAAGFDTIGKVHRASHHTLQQVPGIGAQTVEEVKDAADEAYEGMSRHTAVRIDLGAKPPEQRRLLAVIQAERNAIQAAAAMGPALDRLNERIGPFLDEVGMASSRARMAFARKETKARATEAVIGLEEVLDGYEVRSLETELQDIERRIDPFQLDNDGAWEAYERDAAGFNTTIASLTGVDSAAAEDLEDFVEAELRQKIEAVPLDVSLLKSTLRMYQVFGTKYAVHQERVIIGDEMGLGKTLQALAVCAHLTAKGQRRFLVVCPASVLANWINEIQTHTSLKAFSLYGPDREAAGRQWMKKGGVAVTSFTTLGRLEFLEERKDIEPSLLVVDEAHYIKNPAAKRSKLVKAANDRAQRTLLLTGTPMENKVDEFKNLVSYVRPSLADRLTGGETIAGARAFRRLVAPVYLRRNQEDVLTELPDKIEVEDWVQLEGAVLDEYRSEVGRRNLMGMRRAASALPGSQKLERVKDLFRDAAAEGQKVVVFSYFLDVLKAVQNQLGSDAMGPITGSVPPQKRQAIIDEFTHRRKPALLLAQIEAGGVGLNIQAASVVIIAEPQWKPSTEQQAIARAHRMGQVRKVQVHRLFAKDSVDERIIEIQEDKELLFDHYARRSRAKESDAQAVDSSFVRPVLLDDESIPLQERVIVAERLRLGMK</sequence>
<organism evidence="4 5">
    <name type="scientific">Salininema proteolyticum</name>
    <dbReference type="NCBI Taxonomy" id="1607685"/>
    <lineage>
        <taxon>Bacteria</taxon>
        <taxon>Bacillati</taxon>
        <taxon>Actinomycetota</taxon>
        <taxon>Actinomycetes</taxon>
        <taxon>Glycomycetales</taxon>
        <taxon>Glycomycetaceae</taxon>
        <taxon>Salininema</taxon>
    </lineage>
</organism>
<gene>
    <name evidence="4" type="ORF">ACFPET_19425</name>
</gene>
<reference evidence="5" key="1">
    <citation type="journal article" date="2019" name="Int. J. Syst. Evol. Microbiol.">
        <title>The Global Catalogue of Microorganisms (GCM) 10K type strain sequencing project: providing services to taxonomists for standard genome sequencing and annotation.</title>
        <authorList>
            <consortium name="The Broad Institute Genomics Platform"/>
            <consortium name="The Broad Institute Genome Sequencing Center for Infectious Disease"/>
            <person name="Wu L."/>
            <person name="Ma J."/>
        </authorList>
    </citation>
    <scope>NUCLEOTIDE SEQUENCE [LARGE SCALE GENOMIC DNA]</scope>
    <source>
        <strain evidence="5">IBRC-M 10908</strain>
    </source>
</reference>
<dbReference type="InterPro" id="IPR001650">
    <property type="entry name" value="Helicase_C-like"/>
</dbReference>
<feature type="domain" description="Helicase C-terminal" evidence="3">
    <location>
        <begin position="550"/>
        <end position="699"/>
    </location>
</feature>
<dbReference type="CDD" id="cd17919">
    <property type="entry name" value="DEXHc_Snf"/>
    <property type="match status" value="1"/>
</dbReference>
<dbReference type="SUPFAM" id="SSF47794">
    <property type="entry name" value="Rad51 N-terminal domain-like"/>
    <property type="match status" value="1"/>
</dbReference>
<keyword evidence="4" id="KW-0067">ATP-binding</keyword>
<dbReference type="Pfam" id="PF00271">
    <property type="entry name" value="Helicase_C"/>
    <property type="match status" value="1"/>
</dbReference>
<dbReference type="EC" id="3.6.4.-" evidence="4"/>
<dbReference type="InterPro" id="IPR000330">
    <property type="entry name" value="SNF2_N"/>
</dbReference>
<dbReference type="SUPFAM" id="SSF52540">
    <property type="entry name" value="P-loop containing nucleoside triphosphate hydrolases"/>
    <property type="match status" value="2"/>
</dbReference>
<dbReference type="GO" id="GO:0004386">
    <property type="term" value="F:helicase activity"/>
    <property type="evidence" value="ECO:0007669"/>
    <property type="project" value="UniProtKB-KW"/>
</dbReference>
<dbReference type="Proteomes" id="UP001595823">
    <property type="component" value="Unassembled WGS sequence"/>
</dbReference>
<dbReference type="GO" id="GO:0016787">
    <property type="term" value="F:hydrolase activity"/>
    <property type="evidence" value="ECO:0007669"/>
    <property type="project" value="UniProtKB-KW"/>
</dbReference>
<dbReference type="RefSeq" id="WP_380624286.1">
    <property type="nucleotide sequence ID" value="NZ_JBHSDK010000028.1"/>
</dbReference>
<keyword evidence="4" id="KW-0547">Nucleotide-binding</keyword>
<evidence type="ECO:0000313" key="4">
    <source>
        <dbReference type="EMBL" id="MFC4337373.1"/>
    </source>
</evidence>
<dbReference type="InterPro" id="IPR049730">
    <property type="entry name" value="SNF2/RAD54-like_C"/>
</dbReference>
<protein>
    <submittedName>
        <fullName evidence="4">DEAD/DEAH box helicase</fullName>
        <ecNumber evidence="4">3.6.4.-</ecNumber>
    </submittedName>
</protein>
<proteinExistence type="predicted"/>
<evidence type="ECO:0000259" key="3">
    <source>
        <dbReference type="PROSITE" id="PS51194"/>
    </source>
</evidence>
<dbReference type="Pfam" id="PF00176">
    <property type="entry name" value="SNF2-rel_dom"/>
    <property type="match status" value="1"/>
</dbReference>
<accession>A0ABV8U3X1</accession>
<evidence type="ECO:0000259" key="2">
    <source>
        <dbReference type="PROSITE" id="PS51192"/>
    </source>
</evidence>
<dbReference type="SMART" id="SM00490">
    <property type="entry name" value="HELICc"/>
    <property type="match status" value="1"/>
</dbReference>
<dbReference type="PROSITE" id="PS51192">
    <property type="entry name" value="HELICASE_ATP_BIND_1"/>
    <property type="match status" value="1"/>
</dbReference>
<keyword evidence="1 4" id="KW-0378">Hydrolase</keyword>
<keyword evidence="4" id="KW-0347">Helicase</keyword>
<dbReference type="Gene3D" id="3.40.50.300">
    <property type="entry name" value="P-loop containing nucleotide triphosphate hydrolases"/>
    <property type="match status" value="1"/>
</dbReference>